<dbReference type="PANTHER" id="PTHR42663:SF7">
    <property type="entry name" value="COENZYME PQQ SYNTHESIS PROTEIN B"/>
    <property type="match status" value="1"/>
</dbReference>
<dbReference type="Gene3D" id="3.60.15.10">
    <property type="entry name" value="Ribonuclease Z/Hydroxyacylglutathione hydrolase-like"/>
    <property type="match status" value="1"/>
</dbReference>
<feature type="domain" description="Metallo-beta-lactamase" evidence="7">
    <location>
        <begin position="51"/>
        <end position="274"/>
    </location>
</feature>
<evidence type="ECO:0000256" key="1">
    <source>
        <dbReference type="ARBA" id="ARBA00004886"/>
    </source>
</evidence>
<dbReference type="EMBL" id="BANI01000035">
    <property type="protein sequence ID" value="GAN95690.1"/>
    <property type="molecule type" value="Genomic_DNA"/>
</dbReference>
<dbReference type="GO" id="GO:0018189">
    <property type="term" value="P:pyrroloquinoline quinone biosynthetic process"/>
    <property type="evidence" value="ECO:0007669"/>
    <property type="project" value="UniProtKB-UniRule"/>
</dbReference>
<dbReference type="Pfam" id="PF12706">
    <property type="entry name" value="Lactamase_B_2"/>
    <property type="match status" value="1"/>
</dbReference>
<name>A0A0D6PY39_KOMEU</name>
<dbReference type="InterPro" id="IPR011842">
    <property type="entry name" value="PQQ_synth_PqqB"/>
</dbReference>
<evidence type="ECO:0000259" key="7">
    <source>
        <dbReference type="Pfam" id="PF12706"/>
    </source>
</evidence>
<evidence type="ECO:0000256" key="2">
    <source>
        <dbReference type="ARBA" id="ARBA00008481"/>
    </source>
</evidence>
<organism evidence="8 9">
    <name type="scientific">Komagataeibacter europaeus NBRC 3261</name>
    <dbReference type="NCBI Taxonomy" id="1234669"/>
    <lineage>
        <taxon>Bacteria</taxon>
        <taxon>Pseudomonadati</taxon>
        <taxon>Pseudomonadota</taxon>
        <taxon>Alphaproteobacteria</taxon>
        <taxon>Acetobacterales</taxon>
        <taxon>Acetobacteraceae</taxon>
        <taxon>Komagataeibacter</taxon>
    </lineage>
</organism>
<comment type="similarity">
    <text evidence="2 6">Belongs to the PqqB family.</text>
</comment>
<evidence type="ECO:0000256" key="5">
    <source>
        <dbReference type="ARBA" id="ARBA00022905"/>
    </source>
</evidence>
<gene>
    <name evidence="6" type="primary">pqqB</name>
    <name evidence="8" type="ORF">Geu3261_0035_052</name>
</gene>
<dbReference type="InterPro" id="IPR001279">
    <property type="entry name" value="Metallo-B-lactamas"/>
</dbReference>
<protein>
    <recommendedName>
        <fullName evidence="3 6">Coenzyme PQQ synthesis protein B</fullName>
    </recommendedName>
    <alternativeName>
        <fullName evidence="6">Pyrroloquinoline quinone biosynthesis protein B</fullName>
    </alternativeName>
</protein>
<dbReference type="RefSeq" id="WP_010508616.1">
    <property type="nucleotide sequence ID" value="NZ_BANI01000035.1"/>
</dbReference>
<dbReference type="NCBIfam" id="TIGR02108">
    <property type="entry name" value="PQQ_syn_pqqB"/>
    <property type="match status" value="1"/>
</dbReference>
<dbReference type="CDD" id="cd16274">
    <property type="entry name" value="PQQB-like_MBL-fold"/>
    <property type="match status" value="1"/>
</dbReference>
<comment type="pathway">
    <text evidence="1 6">Cofactor biosynthesis; pyrroloquinoline quinone biosynthesis.</text>
</comment>
<proteinExistence type="inferred from homology"/>
<comment type="function">
    <text evidence="6">May be involved in the transport of PQQ or its precursor to the periplasm.</text>
</comment>
<accession>A0A0D6PY39</accession>
<dbReference type="SUPFAM" id="SSF56281">
    <property type="entry name" value="Metallo-hydrolase/oxidoreductase"/>
    <property type="match status" value="1"/>
</dbReference>
<dbReference type="Proteomes" id="UP000032675">
    <property type="component" value="Unassembled WGS sequence"/>
</dbReference>
<keyword evidence="4 6" id="KW-0813">Transport</keyword>
<dbReference type="InterPro" id="IPR036866">
    <property type="entry name" value="RibonucZ/Hydroxyglut_hydro"/>
</dbReference>
<comment type="caution">
    <text evidence="8">The sequence shown here is derived from an EMBL/GenBank/DDBJ whole genome shotgun (WGS) entry which is preliminary data.</text>
</comment>
<evidence type="ECO:0000256" key="6">
    <source>
        <dbReference type="HAMAP-Rule" id="MF_00653"/>
    </source>
</evidence>
<evidence type="ECO:0000256" key="4">
    <source>
        <dbReference type="ARBA" id="ARBA00022448"/>
    </source>
</evidence>
<evidence type="ECO:0000256" key="3">
    <source>
        <dbReference type="ARBA" id="ARBA00015084"/>
    </source>
</evidence>
<dbReference type="UniPathway" id="UPA00539"/>
<dbReference type="PANTHER" id="PTHR42663">
    <property type="entry name" value="HYDROLASE C777.06C-RELATED-RELATED"/>
    <property type="match status" value="1"/>
</dbReference>
<evidence type="ECO:0000313" key="9">
    <source>
        <dbReference type="Proteomes" id="UP000032675"/>
    </source>
</evidence>
<evidence type="ECO:0000313" key="8">
    <source>
        <dbReference type="EMBL" id="GAN95690.1"/>
    </source>
</evidence>
<dbReference type="AlphaFoldDB" id="A0A0D6PY39"/>
<reference evidence="8 9" key="1">
    <citation type="submission" date="2012-11" db="EMBL/GenBank/DDBJ databases">
        <title>Whole genome sequence of Gluconacetobacter europaeus NBRC3261.</title>
        <authorList>
            <person name="Azuma Y."/>
            <person name="Higashiura N."/>
            <person name="Hirakawa H."/>
            <person name="Matsushita K."/>
        </authorList>
    </citation>
    <scope>NUCLEOTIDE SEQUENCE [LARGE SCALE GENOMIC DNA]</scope>
    <source>
        <strain evidence="8 9">NBRC 3261</strain>
    </source>
</reference>
<dbReference type="HAMAP" id="MF_00653">
    <property type="entry name" value="PQQ_syn_PqqB"/>
    <property type="match status" value="1"/>
</dbReference>
<keyword evidence="5 6" id="KW-0884">PQQ biosynthesis</keyword>
<sequence>MIDIIVLGAAAGGGFPQWNSNAPGCRRARAGDPAALPRTQASIAISGDGKNWFVVNASPDLRTQINQTPALHPSEGLRSTPIAGVILTGGEVDTITGLLTLRERQPFTLLATPEVLSMLDANPIFEALNRAVVTRTPMGLDEPLALKLTDGTPAGLTIVPFAVPGKVPLYAESGPDPAAICENGETVGLEISDGSHRVCFVPGCARMTDNLRVRLRGADAVFFDGTLWVDDEMVRAGLGEKTGRRMGHMSMDGMDGTIAALRDLGIKRRIFIHINNSNPVLLADSPERAQVEAAGWEISHDGMRITA</sequence>